<dbReference type="SFLD" id="SFLDG01152">
    <property type="entry name" value="Main.3:_Omega-_and_Tau-like"/>
    <property type="match status" value="1"/>
</dbReference>
<comment type="function">
    <text evidence="1">Conjugation of reduced glutathione to a wide number of exogenous and endogenous hydrophobic electrophiles.</text>
</comment>
<evidence type="ECO:0000313" key="7">
    <source>
        <dbReference type="EnsemblPlants" id="TraesCS2A02G578300.1"/>
    </source>
</evidence>
<dbReference type="CDD" id="cd03058">
    <property type="entry name" value="GST_N_Tau"/>
    <property type="match status" value="1"/>
</dbReference>
<dbReference type="AlphaFoldDB" id="A0A3B6BA72"/>
<sequence length="215" mass="24523">MADVVLLDFWASPFGQRCRIALAEKGVAYEYSEQNLEQKSELLLRSNPVHKKIPVLLHGGRPVCESLLILTYIDEAWPEVAPLLPRDPYARAQARFWADYIDNKIIDCQTRLLTTKGEALEQAKKDMIGALMTLDSELGDKDYFGGEAFGFVDIAFVTLTPWFYTYEKYGDFSVEEHCPRIVAWAARCRERESVAKALTDPEKVYEIVQEEYGAN</sequence>
<dbReference type="InterPro" id="IPR004045">
    <property type="entry name" value="Glutathione_S-Trfase_N"/>
</dbReference>
<dbReference type="Gramene" id="TraesSTA2A03G00811470.1">
    <property type="protein sequence ID" value="TraesSTA2A03G00811470.1"/>
    <property type="gene ID" value="TraesSTA2A03G00811470"/>
</dbReference>
<dbReference type="Gramene" id="TraesKAR2A01G0493720.1">
    <property type="protein sequence ID" value="cds.TraesKAR2A01G0493720.1"/>
    <property type="gene ID" value="TraesKAR2A01G0493720"/>
</dbReference>
<dbReference type="InterPro" id="IPR045074">
    <property type="entry name" value="GST_C_Tau"/>
</dbReference>
<dbReference type="PROSITE" id="PS50404">
    <property type="entry name" value="GST_NTER"/>
    <property type="match status" value="1"/>
</dbReference>
<dbReference type="Gramene" id="TraesJUL2A03G00818680.1">
    <property type="protein sequence ID" value="TraesJUL2A03G00818680.1"/>
    <property type="gene ID" value="TraesJUL2A03G00818680"/>
</dbReference>
<gene>
    <name evidence="7" type="primary">LOC123191137</name>
</gene>
<evidence type="ECO:0000259" key="5">
    <source>
        <dbReference type="PROSITE" id="PS50404"/>
    </source>
</evidence>
<comment type="subcellular location">
    <subcellularLocation>
        <location evidence="4">Cytoplasm</location>
        <location evidence="4">Cytosol</location>
    </subcellularLocation>
</comment>
<dbReference type="FunFam" id="1.20.1050.10:FF:000018">
    <property type="entry name" value="Glutathione S-transferase U20"/>
    <property type="match status" value="1"/>
</dbReference>
<dbReference type="Gene3D" id="1.20.1050.10">
    <property type="match status" value="1"/>
</dbReference>
<keyword evidence="8" id="KW-1185">Reference proteome</keyword>
<dbReference type="Gene3D" id="3.40.30.10">
    <property type="entry name" value="Glutaredoxin"/>
    <property type="match status" value="1"/>
</dbReference>
<evidence type="ECO:0000256" key="2">
    <source>
        <dbReference type="ARBA" id="ARBA00022679"/>
    </source>
</evidence>
<evidence type="ECO:0000256" key="1">
    <source>
        <dbReference type="ARBA" id="ARBA00003701"/>
    </source>
</evidence>
<dbReference type="PaxDb" id="4565-Traes_2AL_3D1012D61.1"/>
<dbReference type="Gramene" id="TraesSYM2A03G00820620.1">
    <property type="protein sequence ID" value="TraesSYM2A03G00820620.1"/>
    <property type="gene ID" value="TraesSYM2A03G00820620"/>
</dbReference>
<dbReference type="SMR" id="A0A3B6BA72"/>
<dbReference type="Pfam" id="PF02798">
    <property type="entry name" value="GST_N"/>
    <property type="match status" value="1"/>
</dbReference>
<protein>
    <recommendedName>
        <fullName evidence="4">Glutathione S-transferase</fullName>
        <ecNumber evidence="4">2.5.1.18</ecNumber>
    </recommendedName>
</protein>
<keyword evidence="4" id="KW-0963">Cytoplasm</keyword>
<dbReference type="PANTHER" id="PTHR11260">
    <property type="entry name" value="GLUTATHIONE S-TRANSFERASE, GST, SUPERFAMILY, GST DOMAIN CONTAINING"/>
    <property type="match status" value="1"/>
</dbReference>
<dbReference type="RefSeq" id="XP_044459854.1">
    <property type="nucleotide sequence ID" value="XM_044603919.1"/>
</dbReference>
<proteinExistence type="inferred from homology"/>
<dbReference type="FunFam" id="3.40.30.10:FF:000014">
    <property type="entry name" value="Tau class glutathione S-transferase"/>
    <property type="match status" value="1"/>
</dbReference>
<dbReference type="Gramene" id="TraesCS2A03G1323200.1">
    <property type="protein sequence ID" value="TraesCS2A03G1323200.1.CDS"/>
    <property type="gene ID" value="TraesCS2A03G1323200"/>
</dbReference>
<name>A0A3B6BA72_WHEAT</name>
<feature type="domain" description="GST C-terminal" evidence="6">
    <location>
        <begin position="87"/>
        <end position="207"/>
    </location>
</feature>
<dbReference type="Gramene" id="TraesLDM2A03G00815290.1">
    <property type="protein sequence ID" value="TraesLDM2A03G00815290.1"/>
    <property type="gene ID" value="TraesLDM2A03G00815290"/>
</dbReference>
<evidence type="ECO:0000256" key="3">
    <source>
        <dbReference type="ARBA" id="ARBA00047960"/>
    </source>
</evidence>
<dbReference type="OrthoDB" id="202840at2759"/>
<dbReference type="InterPro" id="IPR045073">
    <property type="entry name" value="Omega/Tau-like"/>
</dbReference>
<dbReference type="STRING" id="4565.A0A3B6BA72"/>
<dbReference type="OMA" id="PWIERMH"/>
<accession>A0A3B6BA72</accession>
<dbReference type="SFLD" id="SFLDS00019">
    <property type="entry name" value="Glutathione_Transferase_(cytos"/>
    <property type="match status" value="1"/>
</dbReference>
<organism evidence="7">
    <name type="scientific">Triticum aestivum</name>
    <name type="common">Wheat</name>
    <dbReference type="NCBI Taxonomy" id="4565"/>
    <lineage>
        <taxon>Eukaryota</taxon>
        <taxon>Viridiplantae</taxon>
        <taxon>Streptophyta</taxon>
        <taxon>Embryophyta</taxon>
        <taxon>Tracheophyta</taxon>
        <taxon>Spermatophyta</taxon>
        <taxon>Magnoliopsida</taxon>
        <taxon>Liliopsida</taxon>
        <taxon>Poales</taxon>
        <taxon>Poaceae</taxon>
        <taxon>BOP clade</taxon>
        <taxon>Pooideae</taxon>
        <taxon>Triticodae</taxon>
        <taxon>Triticeae</taxon>
        <taxon>Triticinae</taxon>
        <taxon>Triticum</taxon>
    </lineage>
</organism>
<comment type="similarity">
    <text evidence="4">Belongs to the GST superfamily.</text>
</comment>
<dbReference type="InterPro" id="IPR036249">
    <property type="entry name" value="Thioredoxin-like_sf"/>
</dbReference>
<dbReference type="PANTHER" id="PTHR11260:SF781">
    <property type="entry name" value="GLUTATHIONE S-TRANSFERASE U19"/>
    <property type="match status" value="1"/>
</dbReference>
<comment type="function">
    <text evidence="4">Is involved in the conjugation of reduced glutathione to a wide number of exogenous and endogenous hydrophobic electrophiles.</text>
</comment>
<comment type="catalytic activity">
    <reaction evidence="3 4">
        <text>RX + glutathione = an S-substituted glutathione + a halide anion + H(+)</text>
        <dbReference type="Rhea" id="RHEA:16437"/>
        <dbReference type="ChEBI" id="CHEBI:15378"/>
        <dbReference type="ChEBI" id="CHEBI:16042"/>
        <dbReference type="ChEBI" id="CHEBI:17792"/>
        <dbReference type="ChEBI" id="CHEBI:57925"/>
        <dbReference type="ChEBI" id="CHEBI:90779"/>
        <dbReference type="EC" id="2.5.1.18"/>
    </reaction>
</comment>
<dbReference type="Proteomes" id="UP000019116">
    <property type="component" value="Chromosome 2A"/>
</dbReference>
<dbReference type="Gramene" id="TraesCAD_scaffold_131908_01G000200.1">
    <property type="protein sequence ID" value="TraesCAD_scaffold_131908_01G000200.1"/>
    <property type="gene ID" value="TraesCAD_scaffold_131908_01G000200"/>
</dbReference>
<dbReference type="EC" id="2.5.1.18" evidence="4"/>
<evidence type="ECO:0000313" key="8">
    <source>
        <dbReference type="Proteomes" id="UP000019116"/>
    </source>
</evidence>
<dbReference type="EnsemblPlants" id="TraesCS2A02G578300.1">
    <property type="protein sequence ID" value="TraesCS2A02G578300.1"/>
    <property type="gene ID" value="TraesCS2A02G578300"/>
</dbReference>
<keyword evidence="2 4" id="KW-0808">Transferase</keyword>
<dbReference type="GO" id="GO:0004364">
    <property type="term" value="F:glutathione transferase activity"/>
    <property type="evidence" value="ECO:0000318"/>
    <property type="project" value="GO_Central"/>
</dbReference>
<dbReference type="GeneID" id="123191137"/>
<dbReference type="GO" id="GO:0005829">
    <property type="term" value="C:cytosol"/>
    <property type="evidence" value="ECO:0007669"/>
    <property type="project" value="UniProtKB-SubCell"/>
</dbReference>
<evidence type="ECO:0000256" key="4">
    <source>
        <dbReference type="RuleBase" id="RU369102"/>
    </source>
</evidence>
<evidence type="ECO:0000259" key="6">
    <source>
        <dbReference type="PROSITE" id="PS50405"/>
    </source>
</evidence>
<dbReference type="SFLD" id="SFLDG00358">
    <property type="entry name" value="Main_(cytGST)"/>
    <property type="match status" value="1"/>
</dbReference>
<dbReference type="PROSITE" id="PS50405">
    <property type="entry name" value="GST_CTER"/>
    <property type="match status" value="1"/>
</dbReference>
<feature type="domain" description="GST N-terminal" evidence="5">
    <location>
        <begin position="2"/>
        <end position="81"/>
    </location>
</feature>
<dbReference type="Gramene" id="TraesCS2A02G578300.1">
    <property type="protein sequence ID" value="TraesCS2A02G578300.1"/>
    <property type="gene ID" value="TraesCS2A02G578300"/>
</dbReference>
<dbReference type="GO" id="GO:0006749">
    <property type="term" value="P:glutathione metabolic process"/>
    <property type="evidence" value="ECO:0000318"/>
    <property type="project" value="GO_Central"/>
</dbReference>
<dbReference type="SUPFAM" id="SSF52833">
    <property type="entry name" value="Thioredoxin-like"/>
    <property type="match status" value="1"/>
</dbReference>
<dbReference type="Gramene" id="TraesLAC2A03G00814780.1">
    <property type="protein sequence ID" value="TraesLAC2A03G00814780.1"/>
    <property type="gene ID" value="TraesLAC2A03G00814780"/>
</dbReference>
<dbReference type="InterPro" id="IPR036282">
    <property type="entry name" value="Glutathione-S-Trfase_C_sf"/>
</dbReference>
<dbReference type="Pfam" id="PF13410">
    <property type="entry name" value="GST_C_2"/>
    <property type="match status" value="1"/>
</dbReference>
<dbReference type="CDD" id="cd03185">
    <property type="entry name" value="GST_C_Tau"/>
    <property type="match status" value="1"/>
</dbReference>
<dbReference type="InterPro" id="IPR010987">
    <property type="entry name" value="Glutathione-S-Trfase_C-like"/>
</dbReference>
<dbReference type="SUPFAM" id="SSF47616">
    <property type="entry name" value="GST C-terminal domain-like"/>
    <property type="match status" value="1"/>
</dbReference>
<dbReference type="Gramene" id="TraesCLE_scaffold_161063_01G000100.1">
    <property type="protein sequence ID" value="TraesCLE_scaffold_161063_01G000100.1"/>
    <property type="gene ID" value="TraesCLE_scaffold_161063_01G000100"/>
</dbReference>
<reference evidence="7" key="2">
    <citation type="submission" date="2018-10" db="UniProtKB">
        <authorList>
            <consortium name="EnsemblPlants"/>
        </authorList>
    </citation>
    <scope>IDENTIFICATION</scope>
</reference>
<dbReference type="Gramene" id="TraesRN2A0101326500.1">
    <property type="protein sequence ID" value="TraesRN2A0101326500.1"/>
    <property type="gene ID" value="TraesRN2A0101326500"/>
</dbReference>
<reference evidence="7" key="1">
    <citation type="submission" date="2018-08" db="EMBL/GenBank/DDBJ databases">
        <authorList>
            <person name="Rossello M."/>
        </authorList>
    </citation>
    <scope>NUCLEOTIDE SEQUENCE [LARGE SCALE GENOMIC DNA]</scope>
    <source>
        <strain evidence="7">cv. Chinese Spring</strain>
    </source>
</reference>
<dbReference type="InterPro" id="IPR040079">
    <property type="entry name" value="Glutathione_S-Trfase"/>
</dbReference>
<dbReference type="Gramene" id="TraesWEE_scaffold_206759_01G000100.1">
    <property type="protein sequence ID" value="TraesWEE_scaffold_206759_01G000100.1"/>
    <property type="gene ID" value="TraesWEE_scaffold_206759_01G000100"/>
</dbReference>
<dbReference type="GO" id="GO:0005737">
    <property type="term" value="C:cytoplasm"/>
    <property type="evidence" value="ECO:0000318"/>
    <property type="project" value="GO_Central"/>
</dbReference>